<proteinExistence type="predicted"/>
<evidence type="ECO:0000313" key="2">
    <source>
        <dbReference type="Proteomes" id="UP000077881"/>
    </source>
</evidence>
<keyword evidence="2" id="KW-1185">Reference proteome</keyword>
<accession>A0A177ZKB5</accession>
<dbReference type="STRING" id="217031.ABB05_15115"/>
<evidence type="ECO:0000313" key="1">
    <source>
        <dbReference type="EMBL" id="OAK68417.1"/>
    </source>
</evidence>
<dbReference type="AlphaFoldDB" id="A0A177ZKB5"/>
<protein>
    <submittedName>
        <fullName evidence="1">Uncharacterized protein</fullName>
    </submittedName>
</protein>
<organism evidence="1 2">
    <name type="scientific">Lederbergia galactosidilytica</name>
    <dbReference type="NCBI Taxonomy" id="217031"/>
    <lineage>
        <taxon>Bacteria</taxon>
        <taxon>Bacillati</taxon>
        <taxon>Bacillota</taxon>
        <taxon>Bacilli</taxon>
        <taxon>Bacillales</taxon>
        <taxon>Bacillaceae</taxon>
        <taxon>Lederbergia</taxon>
    </lineage>
</organism>
<sequence>MKDKELIDAFERSEINLLVELRMGNGFHEKEYEKLVKTLTICADEWEDRTSIPGEVLQTLIELYDELYNFSLIYGDEESIRIKKAAENTKKLIQRCTKEVGEIEPEKARVIARLIEKINENGNFFQKLQNGKGMDEQQFERIYHELSEIIDEIYSWRDIPKVLVNIFINLCELDLFVGQYRDEFKQHEEANKIYDAYERIFSLIFG</sequence>
<name>A0A177ZKB5_9BACI</name>
<dbReference type="RefSeq" id="WP_057989443.1">
    <property type="nucleotide sequence ID" value="NZ_LDJR01000056.1"/>
</dbReference>
<gene>
    <name evidence="1" type="ORF">ABB05_15115</name>
</gene>
<dbReference type="OrthoDB" id="2830663at2"/>
<comment type="caution">
    <text evidence="1">The sequence shown here is derived from an EMBL/GenBank/DDBJ whole genome shotgun (WGS) entry which is preliminary data.</text>
</comment>
<dbReference type="Proteomes" id="UP000077881">
    <property type="component" value="Unassembled WGS sequence"/>
</dbReference>
<dbReference type="PATRIC" id="fig|217031.6.peg.3251"/>
<dbReference type="EMBL" id="LDJR01000056">
    <property type="protein sequence ID" value="OAK68417.1"/>
    <property type="molecule type" value="Genomic_DNA"/>
</dbReference>
<reference evidence="1 2" key="1">
    <citation type="submission" date="2015-05" db="EMBL/GenBank/DDBJ databases">
        <title>Comparison of genome.</title>
        <authorList>
            <person name="Zheng Z."/>
            <person name="Sun M."/>
        </authorList>
    </citation>
    <scope>NUCLEOTIDE SEQUENCE [LARGE SCALE GENOMIC DNA]</scope>
    <source>
        <strain evidence="1 2">G25-74</strain>
    </source>
</reference>